<dbReference type="STRING" id="521011.Mpal_0915"/>
<dbReference type="OrthoDB" id="104507at2157"/>
<reference evidence="1 2" key="1">
    <citation type="journal article" date="2015" name="Genome Announc.">
        <title>Complete Genome Sequence of Methanosphaerula palustris E1-9CT, a Hydrogenotrophic Methanogen Isolated from a Minerotrophic Fen Peatland.</title>
        <authorList>
            <person name="Cadillo-Quiroz H."/>
            <person name="Browne P."/>
            <person name="Kyrpides N."/>
            <person name="Woyke T."/>
            <person name="Goodwin L."/>
            <person name="Detter C."/>
            <person name="Yavitt J.B."/>
            <person name="Zinder S.H."/>
        </authorList>
    </citation>
    <scope>NUCLEOTIDE SEQUENCE [LARGE SCALE GENOMIC DNA]</scope>
    <source>
        <strain evidence="2">ATCC BAA-1556 / DSM 19958 / E1-9c</strain>
    </source>
</reference>
<dbReference type="KEGG" id="mpl:Mpal_0915"/>
<keyword evidence="2" id="KW-1185">Reference proteome</keyword>
<organism evidence="1 2">
    <name type="scientific">Methanosphaerula palustris (strain ATCC BAA-1556 / DSM 19958 / E1-9c)</name>
    <dbReference type="NCBI Taxonomy" id="521011"/>
    <lineage>
        <taxon>Archaea</taxon>
        <taxon>Methanobacteriati</taxon>
        <taxon>Methanobacteriota</taxon>
        <taxon>Stenosarchaea group</taxon>
        <taxon>Methanomicrobia</taxon>
        <taxon>Methanomicrobiales</taxon>
        <taxon>Methanoregulaceae</taxon>
        <taxon>Methanosphaerula</taxon>
    </lineage>
</organism>
<dbReference type="HOGENOM" id="CLU_136590_0_0_2"/>
<evidence type="ECO:0000313" key="2">
    <source>
        <dbReference type="Proteomes" id="UP000002457"/>
    </source>
</evidence>
<dbReference type="RefSeq" id="WP_012617588.1">
    <property type="nucleotide sequence ID" value="NC_011832.1"/>
</dbReference>
<protein>
    <submittedName>
        <fullName evidence="1">Uncharacterized protein</fullName>
    </submittedName>
</protein>
<accession>B8GGL4</accession>
<dbReference type="AlphaFoldDB" id="B8GGL4"/>
<dbReference type="EMBL" id="CP001338">
    <property type="protein sequence ID" value="ACL16269.1"/>
    <property type="molecule type" value="Genomic_DNA"/>
</dbReference>
<dbReference type="Proteomes" id="UP000002457">
    <property type="component" value="Chromosome"/>
</dbReference>
<evidence type="ECO:0000313" key="1">
    <source>
        <dbReference type="EMBL" id="ACL16269.1"/>
    </source>
</evidence>
<name>B8GGL4_METPE</name>
<dbReference type="GeneID" id="7272408"/>
<dbReference type="eggNOG" id="arCOG06843">
    <property type="taxonomic scope" value="Archaea"/>
</dbReference>
<gene>
    <name evidence="1" type="ordered locus">Mpal_0915</name>
</gene>
<sequence length="161" mass="18851">MTIQLTDDMIGSLLAERKELPDDFLLHSKLKSRHGHKEFGREIIGEKGSLFRLVYRQSELNQLDFSIILLYIPKGSNQQFRLRRYNGKSHEHTNPIEKKTFYGFHVHTATERYQQSGNREDTYAEETNRYADYHGAIECMLEDCGFVNSTNDRSLSQWGMN</sequence>
<proteinExistence type="predicted"/>